<evidence type="ECO:0000256" key="6">
    <source>
        <dbReference type="SAM" id="Phobius"/>
    </source>
</evidence>
<gene>
    <name evidence="8" type="ORF">SAMN05444483_11628</name>
</gene>
<keyword evidence="5 6" id="KW-0472">Membrane</keyword>
<proteinExistence type="predicted"/>
<reference evidence="9" key="1">
    <citation type="submission" date="2016-11" db="EMBL/GenBank/DDBJ databases">
        <authorList>
            <person name="Varghese N."/>
            <person name="Submissions S."/>
        </authorList>
    </citation>
    <scope>NUCLEOTIDE SEQUENCE [LARGE SCALE GENOMIC DNA]</scope>
    <source>
        <strain evidence="9">DSM 24579</strain>
    </source>
</reference>
<dbReference type="RefSeq" id="WP_072881282.1">
    <property type="nucleotide sequence ID" value="NZ_FQVT01000016.1"/>
</dbReference>
<evidence type="ECO:0000313" key="9">
    <source>
        <dbReference type="Proteomes" id="UP000183945"/>
    </source>
</evidence>
<protein>
    <submittedName>
        <fullName evidence="8">Phospholipase_D-nuclease N-terminal</fullName>
    </submittedName>
</protein>
<feature type="transmembrane region" description="Helical" evidence="6">
    <location>
        <begin position="38"/>
        <end position="58"/>
    </location>
</feature>
<sequence length="68" mass="7736">MTALALGTPQIILIGVSIIPLIALIDILRNDFQKNDKLIWILMVIFLNIIGGILYLFMGRKQRVKKQD</sequence>
<accession>A0A1M5KUC7</accession>
<evidence type="ECO:0000256" key="4">
    <source>
        <dbReference type="ARBA" id="ARBA00022989"/>
    </source>
</evidence>
<dbReference type="Proteomes" id="UP000183945">
    <property type="component" value="Unassembled WGS sequence"/>
</dbReference>
<evidence type="ECO:0000256" key="1">
    <source>
        <dbReference type="ARBA" id="ARBA00004651"/>
    </source>
</evidence>
<dbReference type="EMBL" id="FQVT01000016">
    <property type="protein sequence ID" value="SHG55753.1"/>
    <property type="molecule type" value="Genomic_DNA"/>
</dbReference>
<dbReference type="AlphaFoldDB" id="A0A1M5KUC7"/>
<evidence type="ECO:0000256" key="5">
    <source>
        <dbReference type="ARBA" id="ARBA00023136"/>
    </source>
</evidence>
<dbReference type="OrthoDB" id="1123412at2"/>
<feature type="transmembrane region" description="Helical" evidence="6">
    <location>
        <begin position="12"/>
        <end position="32"/>
    </location>
</feature>
<dbReference type="Pfam" id="PF13396">
    <property type="entry name" value="PLDc_N"/>
    <property type="match status" value="1"/>
</dbReference>
<keyword evidence="4 6" id="KW-1133">Transmembrane helix</keyword>
<comment type="subcellular location">
    <subcellularLocation>
        <location evidence="1">Cell membrane</location>
        <topology evidence="1">Multi-pass membrane protein</topology>
    </subcellularLocation>
</comment>
<keyword evidence="2" id="KW-1003">Cell membrane</keyword>
<organism evidence="8 9">
    <name type="scientific">Salegentibacter echinorum</name>
    <dbReference type="NCBI Taxonomy" id="1073325"/>
    <lineage>
        <taxon>Bacteria</taxon>
        <taxon>Pseudomonadati</taxon>
        <taxon>Bacteroidota</taxon>
        <taxon>Flavobacteriia</taxon>
        <taxon>Flavobacteriales</taxon>
        <taxon>Flavobacteriaceae</taxon>
        <taxon>Salegentibacter</taxon>
    </lineage>
</organism>
<feature type="domain" description="Cardiolipin synthase N-terminal" evidence="7">
    <location>
        <begin position="20"/>
        <end position="60"/>
    </location>
</feature>
<keyword evidence="3 6" id="KW-0812">Transmembrane</keyword>
<evidence type="ECO:0000256" key="2">
    <source>
        <dbReference type="ARBA" id="ARBA00022475"/>
    </source>
</evidence>
<evidence type="ECO:0000313" key="8">
    <source>
        <dbReference type="EMBL" id="SHG55753.1"/>
    </source>
</evidence>
<evidence type="ECO:0000259" key="7">
    <source>
        <dbReference type="Pfam" id="PF13396"/>
    </source>
</evidence>
<name>A0A1M5KUC7_SALEC</name>
<dbReference type="InterPro" id="IPR027379">
    <property type="entry name" value="CLS_N"/>
</dbReference>
<dbReference type="GO" id="GO:0005886">
    <property type="term" value="C:plasma membrane"/>
    <property type="evidence" value="ECO:0007669"/>
    <property type="project" value="UniProtKB-SubCell"/>
</dbReference>
<dbReference type="STRING" id="1073325.SAMN05444483_11628"/>
<evidence type="ECO:0000256" key="3">
    <source>
        <dbReference type="ARBA" id="ARBA00022692"/>
    </source>
</evidence>
<keyword evidence="9" id="KW-1185">Reference proteome</keyword>